<feature type="transmembrane region" description="Helical" evidence="1">
    <location>
        <begin position="31"/>
        <end position="54"/>
    </location>
</feature>
<dbReference type="NCBIfam" id="TIGR03919">
    <property type="entry name" value="T7SS_EccB"/>
    <property type="match status" value="1"/>
</dbReference>
<dbReference type="PANTHER" id="PTHR40765:SF2">
    <property type="entry name" value="ESX-2 SECRETION SYSTEM ATPASE ECCB2"/>
    <property type="match status" value="1"/>
</dbReference>
<dbReference type="Proteomes" id="UP000623608">
    <property type="component" value="Unassembled WGS sequence"/>
</dbReference>
<keyword evidence="1" id="KW-1133">Transmembrane helix</keyword>
<evidence type="ECO:0000313" key="2">
    <source>
        <dbReference type="EMBL" id="GIF25621.1"/>
    </source>
</evidence>
<sequence length="418" mass="42497">MQAQSYVLGRLNSALVAGEPDGLENPSRRTITGAVSGILVAAIVVVGFAAYGFFKPGGSSSWRQPGVLIVEKETGSRYLYVQDRLWPVLNYTSIRMRLGADPKVVSVSAKSLSGVPHGQPYGIVGAPETLPKAGALAGVPWTVCQRGQLVTAEIGPSAGVPAGPDEAMTVSSNGDTYLLIGGYRRRIADDRIARALGFDQDPVPVAASWLDLVPAGPQIAVPAPAGRLYVAKVAGSPDRYYVQVADGLSPLTATGFAIMSSSAADAPTEIGPGEVAQMPLSKSGAYFADLPATLPRAVQDRNAWCAQWLPGGGFALVGGDPAIGPSDVVRDAPGISRTTRTAAAVHVAAGAGGLVRAARAGDAPGGSYYLLTDAGVKYPLAGAGVATALGYAPAAAAGIPPELLDVLPTGPVLDPAAI</sequence>
<dbReference type="PANTHER" id="PTHR40765">
    <property type="entry name" value="ESX-2 SECRETION SYSTEM ATPASE ECCB2"/>
    <property type="match status" value="1"/>
</dbReference>
<accession>A0A919NUQ8</accession>
<dbReference type="InterPro" id="IPR007795">
    <property type="entry name" value="T7SS_EccB"/>
</dbReference>
<evidence type="ECO:0008006" key="4">
    <source>
        <dbReference type="Google" id="ProtNLM"/>
    </source>
</evidence>
<proteinExistence type="predicted"/>
<dbReference type="InterPro" id="IPR044857">
    <property type="entry name" value="T7SS_EccB_R1"/>
</dbReference>
<dbReference type="Pfam" id="PF05108">
    <property type="entry name" value="T7SS_ESX1_EccB"/>
    <property type="match status" value="1"/>
</dbReference>
<keyword evidence="1" id="KW-0812">Transmembrane</keyword>
<dbReference type="Gene3D" id="3.30.2390.20">
    <property type="entry name" value="Type VII secretion system EccB, repeat 1 domain"/>
    <property type="match status" value="1"/>
</dbReference>
<dbReference type="GO" id="GO:0005576">
    <property type="term" value="C:extracellular region"/>
    <property type="evidence" value="ECO:0007669"/>
    <property type="project" value="TreeGrafter"/>
</dbReference>
<name>A0A919NUQ8_9ACTN</name>
<keyword evidence="3" id="KW-1185">Reference proteome</keyword>
<gene>
    <name evidence="2" type="ORF">Ate02nite_83510</name>
</gene>
<dbReference type="AlphaFoldDB" id="A0A919NUQ8"/>
<protein>
    <recommendedName>
        <fullName evidence="4">Type VII secretion protein EccB</fullName>
    </recommendedName>
</protein>
<dbReference type="EMBL" id="BOMY01000053">
    <property type="protein sequence ID" value="GIF25621.1"/>
    <property type="molecule type" value="Genomic_DNA"/>
</dbReference>
<keyword evidence="1" id="KW-0472">Membrane</keyword>
<organism evidence="2 3">
    <name type="scientific">Paractinoplanes tereljensis</name>
    <dbReference type="NCBI Taxonomy" id="571912"/>
    <lineage>
        <taxon>Bacteria</taxon>
        <taxon>Bacillati</taxon>
        <taxon>Actinomycetota</taxon>
        <taxon>Actinomycetes</taxon>
        <taxon>Micromonosporales</taxon>
        <taxon>Micromonosporaceae</taxon>
        <taxon>Paractinoplanes</taxon>
    </lineage>
</organism>
<reference evidence="2" key="1">
    <citation type="submission" date="2021-01" db="EMBL/GenBank/DDBJ databases">
        <title>Whole genome shotgun sequence of Actinoplanes tereljensis NBRC 105297.</title>
        <authorList>
            <person name="Komaki H."/>
            <person name="Tamura T."/>
        </authorList>
    </citation>
    <scope>NUCLEOTIDE SEQUENCE</scope>
    <source>
        <strain evidence="2">NBRC 105297</strain>
    </source>
</reference>
<comment type="caution">
    <text evidence="2">The sequence shown here is derived from an EMBL/GenBank/DDBJ whole genome shotgun (WGS) entry which is preliminary data.</text>
</comment>
<evidence type="ECO:0000313" key="3">
    <source>
        <dbReference type="Proteomes" id="UP000623608"/>
    </source>
</evidence>
<evidence type="ECO:0000256" key="1">
    <source>
        <dbReference type="SAM" id="Phobius"/>
    </source>
</evidence>